<accession>A0AAV2ZJ69</accession>
<dbReference type="InterPro" id="IPR052579">
    <property type="entry name" value="Zinc_finger_SWIM"/>
</dbReference>
<organism evidence="1 2">
    <name type="scientific">Lagenidium giganteum</name>
    <dbReference type="NCBI Taxonomy" id="4803"/>
    <lineage>
        <taxon>Eukaryota</taxon>
        <taxon>Sar</taxon>
        <taxon>Stramenopiles</taxon>
        <taxon>Oomycota</taxon>
        <taxon>Peronosporomycetes</taxon>
        <taxon>Pythiales</taxon>
        <taxon>Pythiaceae</taxon>
    </lineage>
</organism>
<evidence type="ECO:0000313" key="2">
    <source>
        <dbReference type="Proteomes" id="UP001146120"/>
    </source>
</evidence>
<protein>
    <recommendedName>
        <fullName evidence="3">FAR1 domain-containing protein</fullName>
    </recommendedName>
</protein>
<dbReference type="EMBL" id="DAKRPA010000004">
    <property type="protein sequence ID" value="DBA04952.1"/>
    <property type="molecule type" value="Genomic_DNA"/>
</dbReference>
<sequence>MTTTAADADAEANAANKSTLEQLKKRLLSSELNDGFAEEDDDDNEALTAAMEKASKEHNVNAATAALAGAASPDAAASAGMAAIAATAPLSGKQERVQLYDSKRMSRVSFNSWYEFDSYFEMYMQETFQPFRMRSSCSVEAYRRNQQKVMMNNKNSRGRRIEFPDAAIHHHRIYMCTHAMKARCRGATTRPGQKYRGIGCIAKINVKISPSDNPSKYMVIVTDQVVTHNHPISRDIYESYPDVLLKTMRRNQLNASMIARQPSPKFETASQTQKYERVMGVLNNVAEAMARLSDEEFEIHFGQLQKIYAGSLTDNAQV</sequence>
<name>A0AAV2ZJ69_9STRA</name>
<dbReference type="Proteomes" id="UP001146120">
    <property type="component" value="Unassembled WGS sequence"/>
</dbReference>
<dbReference type="PANTHER" id="PTHR31569">
    <property type="entry name" value="SWIM-TYPE DOMAIN-CONTAINING PROTEIN"/>
    <property type="match status" value="1"/>
</dbReference>
<dbReference type="AlphaFoldDB" id="A0AAV2ZJ69"/>
<dbReference type="PANTHER" id="PTHR31569:SF4">
    <property type="entry name" value="SWIM-TYPE DOMAIN-CONTAINING PROTEIN"/>
    <property type="match status" value="1"/>
</dbReference>
<evidence type="ECO:0008006" key="3">
    <source>
        <dbReference type="Google" id="ProtNLM"/>
    </source>
</evidence>
<proteinExistence type="predicted"/>
<keyword evidence="2" id="KW-1185">Reference proteome</keyword>
<comment type="caution">
    <text evidence="1">The sequence shown here is derived from an EMBL/GenBank/DDBJ whole genome shotgun (WGS) entry which is preliminary data.</text>
</comment>
<reference evidence="1" key="1">
    <citation type="submission" date="2022-11" db="EMBL/GenBank/DDBJ databases">
        <authorList>
            <person name="Morgan W.R."/>
            <person name="Tartar A."/>
        </authorList>
    </citation>
    <scope>NUCLEOTIDE SEQUENCE</scope>
    <source>
        <strain evidence="1">ARSEF 373</strain>
    </source>
</reference>
<reference evidence="1" key="2">
    <citation type="journal article" date="2023" name="Microbiol Resour">
        <title>Decontamination and Annotation of the Draft Genome Sequence of the Oomycete Lagenidium giganteum ARSEF 373.</title>
        <authorList>
            <person name="Morgan W.R."/>
            <person name="Tartar A."/>
        </authorList>
    </citation>
    <scope>NUCLEOTIDE SEQUENCE</scope>
    <source>
        <strain evidence="1">ARSEF 373</strain>
    </source>
</reference>
<evidence type="ECO:0000313" key="1">
    <source>
        <dbReference type="EMBL" id="DBA04952.1"/>
    </source>
</evidence>
<gene>
    <name evidence="1" type="ORF">N0F65_006954</name>
</gene>